<dbReference type="RefSeq" id="WP_243357749.1">
    <property type="nucleotide sequence ID" value="NZ_JALGBH010000001.1"/>
</dbReference>
<dbReference type="Pfam" id="PF09527">
    <property type="entry name" value="ATPase_gene1"/>
    <property type="match status" value="1"/>
</dbReference>
<evidence type="ECO:0000313" key="2">
    <source>
        <dbReference type="EMBL" id="MCJ0741299.1"/>
    </source>
</evidence>
<organism evidence="2 3">
    <name type="scientific">Pedobacter montanisoli</name>
    <dbReference type="NCBI Taxonomy" id="2923277"/>
    <lineage>
        <taxon>Bacteria</taxon>
        <taxon>Pseudomonadati</taxon>
        <taxon>Bacteroidota</taxon>
        <taxon>Sphingobacteriia</taxon>
        <taxon>Sphingobacteriales</taxon>
        <taxon>Sphingobacteriaceae</taxon>
        <taxon>Pedobacter</taxon>
    </lineage>
</organism>
<dbReference type="EMBL" id="JALGBH010000001">
    <property type="protein sequence ID" value="MCJ0741299.1"/>
    <property type="molecule type" value="Genomic_DNA"/>
</dbReference>
<keyword evidence="1" id="KW-1133">Transmembrane helix</keyword>
<feature type="transmembrane region" description="Helical" evidence="1">
    <location>
        <begin position="48"/>
        <end position="68"/>
    </location>
</feature>
<keyword evidence="1" id="KW-0472">Membrane</keyword>
<feature type="transmembrane region" description="Helical" evidence="1">
    <location>
        <begin position="16"/>
        <end position="36"/>
    </location>
</feature>
<evidence type="ECO:0000313" key="3">
    <source>
        <dbReference type="Proteomes" id="UP001165460"/>
    </source>
</evidence>
<keyword evidence="3" id="KW-1185">Reference proteome</keyword>
<name>A0ABS9ZVC3_9SPHI</name>
<keyword evidence="1" id="KW-0812">Transmembrane</keyword>
<reference evidence="2" key="1">
    <citation type="submission" date="2022-03" db="EMBL/GenBank/DDBJ databases">
        <authorList>
            <person name="Woo C.Y."/>
        </authorList>
    </citation>
    <scope>NUCLEOTIDE SEQUENCE</scope>
    <source>
        <strain evidence="2">CYS-01</strain>
    </source>
</reference>
<proteinExistence type="predicted"/>
<gene>
    <name evidence="2" type="ORF">MMF97_01170</name>
</gene>
<dbReference type="InterPro" id="IPR032820">
    <property type="entry name" value="ATPase_put"/>
</dbReference>
<sequence>MGEDKEEKEAKGMNSFAKYSAMAFQMLATIGLFAFIGYQLDKYTQQKVLIYTSVLGIVGVAASLYQVVRTLNKNK</sequence>
<evidence type="ECO:0000256" key="1">
    <source>
        <dbReference type="SAM" id="Phobius"/>
    </source>
</evidence>
<accession>A0ABS9ZVC3</accession>
<protein>
    <submittedName>
        <fullName evidence="2">AtpZ/AtpI family protein</fullName>
    </submittedName>
</protein>
<comment type="caution">
    <text evidence="2">The sequence shown here is derived from an EMBL/GenBank/DDBJ whole genome shotgun (WGS) entry which is preliminary data.</text>
</comment>
<dbReference type="Proteomes" id="UP001165460">
    <property type="component" value="Unassembled WGS sequence"/>
</dbReference>